<evidence type="ECO:0000313" key="2">
    <source>
        <dbReference type="EMBL" id="ANY68272.1"/>
    </source>
</evidence>
<accession>A0A1B2DKN7</accession>
<feature type="compositionally biased region" description="Basic and acidic residues" evidence="1">
    <location>
        <begin position="59"/>
        <end position="72"/>
    </location>
</feature>
<proteinExistence type="predicted"/>
<feature type="compositionally biased region" description="Basic and acidic residues" evidence="1">
    <location>
        <begin position="1"/>
        <end position="16"/>
    </location>
</feature>
<sequence length="116" mass="12384">MAEEKLRDQLTKVMAERRKRSGEGAAEAEVGQAQAHVLGVTSSEAGSTASIAAGDDAPDEARNEASRAEEHGALNFIPSSTDQLTALPEAVSAEQSNEEWKAFYEAVSTYVAKMRD</sequence>
<organism evidence="2">
    <name type="scientific">Paenibacillus sp. BIHB 4019</name>
    <dbReference type="NCBI Taxonomy" id="1870819"/>
    <lineage>
        <taxon>Bacteria</taxon>
        <taxon>Bacillati</taxon>
        <taxon>Bacillota</taxon>
        <taxon>Bacilli</taxon>
        <taxon>Bacillales</taxon>
        <taxon>Paenibacillaceae</taxon>
        <taxon>Paenibacillus</taxon>
    </lineage>
</organism>
<feature type="compositionally biased region" description="Polar residues" evidence="1">
    <location>
        <begin position="40"/>
        <end position="50"/>
    </location>
</feature>
<dbReference type="EMBL" id="CP016808">
    <property type="protein sequence ID" value="ANY68272.1"/>
    <property type="molecule type" value="Genomic_DNA"/>
</dbReference>
<name>A0A1B2DKN7_9BACL</name>
<dbReference type="AlphaFoldDB" id="A0A1B2DKN7"/>
<gene>
    <name evidence="2" type="ORF">BBD42_18665</name>
</gene>
<reference evidence="2" key="1">
    <citation type="submission" date="2016-08" db="EMBL/GenBank/DDBJ databases">
        <title>Complete Genome Seqeunce of Paenibacillus sp. BIHB 4019 from tea rhizoplane.</title>
        <authorList>
            <person name="Thakur R."/>
            <person name="Swarnkar M.K."/>
            <person name="Gulati A."/>
        </authorList>
    </citation>
    <scope>NUCLEOTIDE SEQUENCE [LARGE SCALE GENOMIC DNA]</scope>
    <source>
        <strain evidence="2">BIHB4019</strain>
    </source>
</reference>
<evidence type="ECO:0000256" key="1">
    <source>
        <dbReference type="SAM" id="MobiDB-lite"/>
    </source>
</evidence>
<feature type="region of interest" description="Disordered" evidence="1">
    <location>
        <begin position="1"/>
        <end position="79"/>
    </location>
</feature>
<feature type="compositionally biased region" description="Low complexity" evidence="1">
    <location>
        <begin position="23"/>
        <end position="35"/>
    </location>
</feature>
<protein>
    <submittedName>
        <fullName evidence="2">Uncharacterized protein</fullName>
    </submittedName>
</protein>
<dbReference type="RefSeq" id="WP_099519419.1">
    <property type="nucleotide sequence ID" value="NZ_CP016808.1"/>
</dbReference>